<proteinExistence type="predicted"/>
<dbReference type="RefSeq" id="WP_376800726.1">
    <property type="nucleotide sequence ID" value="NZ_DBNB01000029.1"/>
</dbReference>
<reference evidence="2 3" key="1">
    <citation type="journal article" date="2017" name="Water Res.">
        <title>Comammox in drinking water systems.</title>
        <authorList>
            <person name="Wang Y."/>
            <person name="Ma L."/>
            <person name="Mao Y."/>
            <person name="Jiang X."/>
            <person name="Xia Y."/>
            <person name="Yu K."/>
            <person name="Li B."/>
            <person name="Zhang T."/>
        </authorList>
    </citation>
    <scope>NUCLEOTIDE SEQUENCE [LARGE SCALE GENOMIC DNA]</scope>
    <source>
        <strain evidence="2">SG_bin8</strain>
    </source>
</reference>
<name>A0A1W9HRG6_9HYPH</name>
<organism evidence="2 3">
    <name type="scientific">Candidatus Raskinella chloraquaticus</name>
    <dbReference type="NCBI Taxonomy" id="1951219"/>
    <lineage>
        <taxon>Bacteria</taxon>
        <taxon>Pseudomonadati</taxon>
        <taxon>Pseudomonadota</taxon>
        <taxon>Alphaproteobacteria</taxon>
        <taxon>Hyphomicrobiales</taxon>
        <taxon>Phreatobacteraceae</taxon>
        <taxon>Candidatus Raskinella</taxon>
    </lineage>
</organism>
<dbReference type="InterPro" id="IPR050177">
    <property type="entry name" value="Lipid_A_modif_metabolic_enz"/>
</dbReference>
<dbReference type="SUPFAM" id="SSF51735">
    <property type="entry name" value="NAD(P)-binding Rossmann-fold domains"/>
    <property type="match status" value="1"/>
</dbReference>
<dbReference type="Pfam" id="PF01370">
    <property type="entry name" value="Epimerase"/>
    <property type="match status" value="1"/>
</dbReference>
<dbReference type="AlphaFoldDB" id="A0A1W9HRG6"/>
<dbReference type="PANTHER" id="PTHR43245:SF58">
    <property type="entry name" value="BLL5923 PROTEIN"/>
    <property type="match status" value="1"/>
</dbReference>
<sequence>MNVLITGANGFVGRALASHLAAEEAMTVRVAVRRLSRPFPASVDVRDNLDLDDADWSSALRTIDVVIHCAARVHVRNDTATDAIAEFRKTNTDGTLKLAKKAAEAGVKRFIYLSTIKVNGNSTNDRPPFSANDIPAPTDPYGMSKMEAEIGLLELAKKTGLDIVIIRPPLVYGPGVKANFLSLMRLVNWSIPMPFGRIDNKRSFVAIDNLVDFIKTCCVHPSARNQIFMVSDGADLSTTHLIRMIGQALGKPTYLIPTPSNLMFYAARMFGKAEIADRLIGSLQVDIEKNNYLLNWTPPVKMDDALKQTADMFLKR</sequence>
<evidence type="ECO:0000313" key="3">
    <source>
        <dbReference type="Proteomes" id="UP000192872"/>
    </source>
</evidence>
<dbReference type="Proteomes" id="UP000192872">
    <property type="component" value="Unassembled WGS sequence"/>
</dbReference>
<dbReference type="CDD" id="cd05232">
    <property type="entry name" value="UDP_G4E_4_SDR_e"/>
    <property type="match status" value="1"/>
</dbReference>
<dbReference type="Gene3D" id="3.40.50.720">
    <property type="entry name" value="NAD(P)-binding Rossmann-like Domain"/>
    <property type="match status" value="1"/>
</dbReference>
<dbReference type="STRING" id="1827387.A4S15_13985"/>
<feature type="domain" description="NAD-dependent epimerase/dehydratase" evidence="1">
    <location>
        <begin position="3"/>
        <end position="223"/>
    </location>
</feature>
<dbReference type="InterPro" id="IPR001509">
    <property type="entry name" value="Epimerase_deHydtase"/>
</dbReference>
<protein>
    <recommendedName>
        <fullName evidence="1">NAD-dependent epimerase/dehydratase domain-containing protein</fullName>
    </recommendedName>
</protein>
<accession>A0A1W9HRG6</accession>
<dbReference type="InterPro" id="IPR036291">
    <property type="entry name" value="NAD(P)-bd_dom_sf"/>
</dbReference>
<dbReference type="EMBL" id="LWDL01000029">
    <property type="protein sequence ID" value="OQW49993.1"/>
    <property type="molecule type" value="Genomic_DNA"/>
</dbReference>
<comment type="caution">
    <text evidence="2">The sequence shown here is derived from an EMBL/GenBank/DDBJ whole genome shotgun (WGS) entry which is preliminary data.</text>
</comment>
<dbReference type="PANTHER" id="PTHR43245">
    <property type="entry name" value="BIFUNCTIONAL POLYMYXIN RESISTANCE PROTEIN ARNA"/>
    <property type="match status" value="1"/>
</dbReference>
<evidence type="ECO:0000259" key="1">
    <source>
        <dbReference type="Pfam" id="PF01370"/>
    </source>
</evidence>
<evidence type="ECO:0000313" key="2">
    <source>
        <dbReference type="EMBL" id="OQW49993.1"/>
    </source>
</evidence>
<gene>
    <name evidence="2" type="ORF">A4S15_13985</name>
</gene>